<feature type="region of interest" description="Disordered" evidence="1">
    <location>
        <begin position="45"/>
        <end position="70"/>
    </location>
</feature>
<keyword evidence="2" id="KW-0812">Transmembrane</keyword>
<dbReference type="Proteomes" id="UP000267821">
    <property type="component" value="Unassembled WGS sequence"/>
</dbReference>
<evidence type="ECO:0000313" key="3">
    <source>
        <dbReference type="EMBL" id="RPB22948.1"/>
    </source>
</evidence>
<proteinExistence type="predicted"/>
<evidence type="ECO:0000313" key="4">
    <source>
        <dbReference type="Proteomes" id="UP000267821"/>
    </source>
</evidence>
<name>A0A3N4LMQ0_9PEZI</name>
<keyword evidence="2" id="KW-0472">Membrane</keyword>
<gene>
    <name evidence="3" type="ORF">L211DRAFT_839298</name>
</gene>
<sequence>MVLDTMSSPKLDPEQTMIANLTITTPTPFHTSNVREYTQTFPTWTTSVPNSIQNNSQLGGPTSGTRPSYDPGPAREPIPFWGFLVAMAGGFVVGGMGFMLWKCIRVSLVAIRARRTPVSANRGPTYNLRDFAADRAVELTREIGNDERYSPAQMEEMYATWLAAQG</sequence>
<dbReference type="OrthoDB" id="10452139at2759"/>
<dbReference type="EMBL" id="ML121549">
    <property type="protein sequence ID" value="RPB22948.1"/>
    <property type="molecule type" value="Genomic_DNA"/>
</dbReference>
<keyword evidence="2" id="KW-1133">Transmembrane helix</keyword>
<keyword evidence="4" id="KW-1185">Reference proteome</keyword>
<dbReference type="AlphaFoldDB" id="A0A3N4LMQ0"/>
<feature type="transmembrane region" description="Helical" evidence="2">
    <location>
        <begin position="78"/>
        <end position="101"/>
    </location>
</feature>
<evidence type="ECO:0000256" key="1">
    <source>
        <dbReference type="SAM" id="MobiDB-lite"/>
    </source>
</evidence>
<evidence type="ECO:0000256" key="2">
    <source>
        <dbReference type="SAM" id="Phobius"/>
    </source>
</evidence>
<feature type="compositionally biased region" description="Polar residues" evidence="1">
    <location>
        <begin position="45"/>
        <end position="66"/>
    </location>
</feature>
<reference evidence="3 4" key="1">
    <citation type="journal article" date="2018" name="Nat. Ecol. Evol.">
        <title>Pezizomycetes genomes reveal the molecular basis of ectomycorrhizal truffle lifestyle.</title>
        <authorList>
            <person name="Murat C."/>
            <person name="Payen T."/>
            <person name="Noel B."/>
            <person name="Kuo A."/>
            <person name="Morin E."/>
            <person name="Chen J."/>
            <person name="Kohler A."/>
            <person name="Krizsan K."/>
            <person name="Balestrini R."/>
            <person name="Da Silva C."/>
            <person name="Montanini B."/>
            <person name="Hainaut M."/>
            <person name="Levati E."/>
            <person name="Barry K.W."/>
            <person name="Belfiori B."/>
            <person name="Cichocki N."/>
            <person name="Clum A."/>
            <person name="Dockter R.B."/>
            <person name="Fauchery L."/>
            <person name="Guy J."/>
            <person name="Iotti M."/>
            <person name="Le Tacon F."/>
            <person name="Lindquist E.A."/>
            <person name="Lipzen A."/>
            <person name="Malagnac F."/>
            <person name="Mello A."/>
            <person name="Molinier V."/>
            <person name="Miyauchi S."/>
            <person name="Poulain J."/>
            <person name="Riccioni C."/>
            <person name="Rubini A."/>
            <person name="Sitrit Y."/>
            <person name="Splivallo R."/>
            <person name="Traeger S."/>
            <person name="Wang M."/>
            <person name="Zifcakova L."/>
            <person name="Wipf D."/>
            <person name="Zambonelli A."/>
            <person name="Paolocci F."/>
            <person name="Nowrousian M."/>
            <person name="Ottonello S."/>
            <person name="Baldrian P."/>
            <person name="Spatafora J.W."/>
            <person name="Henrissat B."/>
            <person name="Nagy L.G."/>
            <person name="Aury J.M."/>
            <person name="Wincker P."/>
            <person name="Grigoriev I.V."/>
            <person name="Bonfante P."/>
            <person name="Martin F.M."/>
        </authorList>
    </citation>
    <scope>NUCLEOTIDE SEQUENCE [LARGE SCALE GENOMIC DNA]</scope>
    <source>
        <strain evidence="3 4">ATCC MYA-4762</strain>
    </source>
</reference>
<dbReference type="InParanoid" id="A0A3N4LMQ0"/>
<accession>A0A3N4LMQ0</accession>
<protein>
    <submittedName>
        <fullName evidence="3">Uncharacterized protein</fullName>
    </submittedName>
</protein>
<organism evidence="3 4">
    <name type="scientific">Terfezia boudieri ATCC MYA-4762</name>
    <dbReference type="NCBI Taxonomy" id="1051890"/>
    <lineage>
        <taxon>Eukaryota</taxon>
        <taxon>Fungi</taxon>
        <taxon>Dikarya</taxon>
        <taxon>Ascomycota</taxon>
        <taxon>Pezizomycotina</taxon>
        <taxon>Pezizomycetes</taxon>
        <taxon>Pezizales</taxon>
        <taxon>Pezizaceae</taxon>
        <taxon>Terfezia</taxon>
    </lineage>
</organism>